<accession>A0A068SXJ0</accession>
<dbReference type="EMBL" id="HG938353">
    <property type="protein sequence ID" value="CDN50579.1"/>
    <property type="molecule type" value="Genomic_DNA"/>
</dbReference>
<dbReference type="KEGG" id="ngg:RG540_CH44380"/>
<name>A0A068SXJ0_NEOGA</name>
<keyword evidence="2" id="KW-1185">Reference proteome</keyword>
<dbReference type="InterPro" id="IPR018841">
    <property type="entry name" value="DUF2442"/>
</dbReference>
<evidence type="ECO:0008006" key="3">
    <source>
        <dbReference type="Google" id="ProtNLM"/>
    </source>
</evidence>
<evidence type="ECO:0000313" key="1">
    <source>
        <dbReference type="EMBL" id="CDN50579.1"/>
    </source>
</evidence>
<dbReference type="PATRIC" id="fig|1028800.3.peg.4498"/>
<dbReference type="RefSeq" id="WP_038592465.1">
    <property type="nucleotide sequence ID" value="NZ_HG938353.1"/>
</dbReference>
<dbReference type="OrthoDB" id="337884at2"/>
<sequence length="91" mass="10399">MNSPSLYPENERPVEAWCDLHNVHVRLADGREVITPLWWYPSLYDASPAQRNNIELMLAGVHWPDVDEDLSIRGMLAGWKYPKAKAPEKAA</sequence>
<proteinExistence type="predicted"/>
<dbReference type="eggNOG" id="ENOG5030K99">
    <property type="taxonomic scope" value="Bacteria"/>
</dbReference>
<evidence type="ECO:0000313" key="2">
    <source>
        <dbReference type="Proteomes" id="UP000028181"/>
    </source>
</evidence>
<dbReference type="HOGENOM" id="CLU_177114_1_0_5"/>
<dbReference type="Gene3D" id="3.30.2020.40">
    <property type="entry name" value="Uncharacterised protein PF10387, DUF2442"/>
    <property type="match status" value="1"/>
</dbReference>
<dbReference type="GeneID" id="24257311"/>
<reference evidence="2" key="1">
    <citation type="journal article" date="2014" name="BMC Genomics">
        <title>Genome sequencing of two Neorhizobium galegae strains reveals a noeT gene responsible for the unusual acetylation of the nodulation factors.</title>
        <authorList>
            <person name="Osterman J."/>
            <person name="Marsh J."/>
            <person name="Laine P.K."/>
            <person name="Zeng Z."/>
            <person name="Alatalo E."/>
            <person name="Sullivan J.T."/>
            <person name="Young J.P."/>
            <person name="Thomas-Oates J."/>
            <person name="Paulin L."/>
            <person name="Lindstrom K."/>
        </authorList>
    </citation>
    <scope>NUCLEOTIDE SEQUENCE [LARGE SCALE GENOMIC DNA]</scope>
    <source>
        <strain evidence="2">HAMBI 540</strain>
    </source>
</reference>
<dbReference type="AlphaFoldDB" id="A0A068SXJ0"/>
<protein>
    <recommendedName>
        <fullName evidence="3">DUF2442 domain-containing protein</fullName>
    </recommendedName>
</protein>
<organism evidence="1 2">
    <name type="scientific">Neorhizobium galegae bv. orientalis str. HAMBI 540</name>
    <dbReference type="NCBI Taxonomy" id="1028800"/>
    <lineage>
        <taxon>Bacteria</taxon>
        <taxon>Pseudomonadati</taxon>
        <taxon>Pseudomonadota</taxon>
        <taxon>Alphaproteobacteria</taxon>
        <taxon>Hyphomicrobiales</taxon>
        <taxon>Rhizobiaceae</taxon>
        <taxon>Rhizobium/Agrobacterium group</taxon>
        <taxon>Neorhizobium</taxon>
    </lineage>
</organism>
<dbReference type="Proteomes" id="UP000028181">
    <property type="component" value="Chromosome I"/>
</dbReference>
<gene>
    <name evidence="1" type="ORF">RG540_CH44380</name>
</gene>
<dbReference type="Pfam" id="PF10387">
    <property type="entry name" value="DUF2442"/>
    <property type="match status" value="1"/>
</dbReference>